<keyword evidence="7" id="KW-0378">Hydrolase</keyword>
<evidence type="ECO:0000313" key="14">
    <source>
        <dbReference type="EMBL" id="QQE73289.1"/>
    </source>
</evidence>
<accession>A0A7T5JMN0</accession>
<evidence type="ECO:0000256" key="1">
    <source>
        <dbReference type="ARBA" id="ARBA00001947"/>
    </source>
</evidence>
<dbReference type="GO" id="GO:0006508">
    <property type="term" value="P:proteolysis"/>
    <property type="evidence" value="ECO:0007669"/>
    <property type="project" value="UniProtKB-KW"/>
</dbReference>
<sequence>MNDGRLFGIRIRIHLLFWGVIGLSLLMGMFTEVITLFIIVCIHEMGHVAVARELGWTVTEVQLLPFGGVATIEEAYAADPMDEIVVALAGPFMNIVMMAFSWACWSAGFWTEEWALFFLKSNLIIAGFNLLPIWPLDGGRIIQAILCWYLPYRKAAISSLAASTMLAALMFGIAGLSLHMNVAVVAAYLLAINIQATLRFPYQFIRFLMEKYVRMADEQAVRALTVSPTATVIEVSHLLCRGYTHLVYVRGAGMLPEDELLQAVLFEQKQDTPVSKLLKL</sequence>
<dbReference type="Pfam" id="PF02163">
    <property type="entry name" value="Peptidase_M50"/>
    <property type="match status" value="2"/>
</dbReference>
<dbReference type="AlphaFoldDB" id="A0A7T5JMN0"/>
<dbReference type="Proteomes" id="UP000595847">
    <property type="component" value="Chromosome"/>
</dbReference>
<evidence type="ECO:0000256" key="4">
    <source>
        <dbReference type="ARBA" id="ARBA00022670"/>
    </source>
</evidence>
<evidence type="ECO:0000256" key="10">
    <source>
        <dbReference type="ARBA" id="ARBA00023049"/>
    </source>
</evidence>
<dbReference type="GO" id="GO:0008237">
    <property type="term" value="F:metallopeptidase activity"/>
    <property type="evidence" value="ECO:0007669"/>
    <property type="project" value="UniProtKB-KW"/>
</dbReference>
<dbReference type="RefSeq" id="WP_198826915.1">
    <property type="nucleotide sequence ID" value="NZ_CP066308.1"/>
</dbReference>
<feature type="transmembrane region" description="Helical" evidence="12">
    <location>
        <begin position="182"/>
        <end position="202"/>
    </location>
</feature>
<name>A0A7T5JMN0_9BACL</name>
<dbReference type="KEGG" id="bcop:JD108_15435"/>
<feature type="transmembrane region" description="Helical" evidence="12">
    <location>
        <begin position="84"/>
        <end position="108"/>
    </location>
</feature>
<proteinExistence type="inferred from homology"/>
<comment type="cofactor">
    <cofactor evidence="1">
        <name>Zn(2+)</name>
        <dbReference type="ChEBI" id="CHEBI:29105"/>
    </cofactor>
</comment>
<evidence type="ECO:0000256" key="11">
    <source>
        <dbReference type="ARBA" id="ARBA00023136"/>
    </source>
</evidence>
<keyword evidence="6" id="KW-0479">Metal-binding</keyword>
<keyword evidence="4" id="KW-0645">Protease</keyword>
<evidence type="ECO:0000313" key="16">
    <source>
        <dbReference type="Proteomes" id="UP000595847"/>
    </source>
</evidence>
<comment type="similarity">
    <text evidence="3">Belongs to the peptidase M50B family.</text>
</comment>
<feature type="domain" description="Peptidase M50" evidence="13">
    <location>
        <begin position="114"/>
        <end position="169"/>
    </location>
</feature>
<protein>
    <submittedName>
        <fullName evidence="14">M50 family metallopeptidase</fullName>
    </submittedName>
</protein>
<dbReference type="EMBL" id="CP073708">
    <property type="protein sequence ID" value="QUO40370.1"/>
    <property type="molecule type" value="Genomic_DNA"/>
</dbReference>
<dbReference type="GO" id="GO:0016020">
    <property type="term" value="C:membrane"/>
    <property type="evidence" value="ECO:0007669"/>
    <property type="project" value="UniProtKB-SubCell"/>
</dbReference>
<keyword evidence="10" id="KW-0482">Metalloprotease</keyword>
<evidence type="ECO:0000256" key="6">
    <source>
        <dbReference type="ARBA" id="ARBA00022723"/>
    </source>
</evidence>
<keyword evidence="8" id="KW-0862">Zinc</keyword>
<evidence type="ECO:0000256" key="12">
    <source>
        <dbReference type="SAM" id="Phobius"/>
    </source>
</evidence>
<feature type="domain" description="Peptidase M50" evidence="13">
    <location>
        <begin position="33"/>
        <end position="103"/>
    </location>
</feature>
<dbReference type="InterPro" id="IPR008915">
    <property type="entry name" value="Peptidase_M50"/>
</dbReference>
<keyword evidence="17" id="KW-1185">Reference proteome</keyword>
<dbReference type="CDD" id="cd06161">
    <property type="entry name" value="S2P-M50_SpoIVFB"/>
    <property type="match status" value="1"/>
</dbReference>
<evidence type="ECO:0000256" key="2">
    <source>
        <dbReference type="ARBA" id="ARBA00004141"/>
    </source>
</evidence>
<dbReference type="EMBL" id="CP066308">
    <property type="protein sequence ID" value="QQE73289.1"/>
    <property type="molecule type" value="Genomic_DNA"/>
</dbReference>
<keyword evidence="9 12" id="KW-1133">Transmembrane helix</keyword>
<feature type="transmembrane region" description="Helical" evidence="12">
    <location>
        <begin position="114"/>
        <end position="134"/>
    </location>
</feature>
<evidence type="ECO:0000256" key="8">
    <source>
        <dbReference type="ARBA" id="ARBA00022833"/>
    </source>
</evidence>
<evidence type="ECO:0000256" key="5">
    <source>
        <dbReference type="ARBA" id="ARBA00022692"/>
    </source>
</evidence>
<evidence type="ECO:0000313" key="17">
    <source>
        <dbReference type="Proteomes" id="UP000677234"/>
    </source>
</evidence>
<evidence type="ECO:0000259" key="13">
    <source>
        <dbReference type="Pfam" id="PF02163"/>
    </source>
</evidence>
<feature type="transmembrane region" description="Helical" evidence="12">
    <location>
        <begin position="155"/>
        <end position="176"/>
    </location>
</feature>
<dbReference type="PANTHER" id="PTHR39188:SF3">
    <property type="entry name" value="STAGE IV SPORULATION PROTEIN FB"/>
    <property type="match status" value="1"/>
</dbReference>
<reference evidence="14 16" key="1">
    <citation type="submission" date="2020-12" db="EMBL/GenBank/DDBJ databases">
        <title>strain FJAT-54423T represents a novel species of the genus Brevibacillus.</title>
        <authorList>
            <person name="Tang R."/>
        </authorList>
    </citation>
    <scope>NUCLEOTIDE SEQUENCE [LARGE SCALE GENOMIC DNA]</scope>
    <source>
        <strain evidence="14 16">FJAT-54423</strain>
    </source>
</reference>
<feature type="transmembrane region" description="Helical" evidence="12">
    <location>
        <begin position="15"/>
        <end position="42"/>
    </location>
</feature>
<evidence type="ECO:0000256" key="7">
    <source>
        <dbReference type="ARBA" id="ARBA00022801"/>
    </source>
</evidence>
<dbReference type="PANTHER" id="PTHR39188">
    <property type="entry name" value="MEMBRANE-ASSOCIATED ZINC METALLOPROTEASE M50B"/>
    <property type="match status" value="1"/>
</dbReference>
<keyword evidence="11 12" id="KW-0472">Membrane</keyword>
<keyword evidence="5 12" id="KW-0812">Transmembrane</keyword>
<evidence type="ECO:0000313" key="15">
    <source>
        <dbReference type="EMBL" id="QUO40370.1"/>
    </source>
</evidence>
<dbReference type="Proteomes" id="UP000677234">
    <property type="component" value="Chromosome"/>
</dbReference>
<organism evidence="14 16">
    <name type="scientific">Brevibacillus composti</name>
    <dbReference type="NCBI Taxonomy" id="2796470"/>
    <lineage>
        <taxon>Bacteria</taxon>
        <taxon>Bacillati</taxon>
        <taxon>Bacillota</taxon>
        <taxon>Bacilli</taxon>
        <taxon>Bacillales</taxon>
        <taxon>Paenibacillaceae</taxon>
        <taxon>Brevibacillus</taxon>
    </lineage>
</organism>
<dbReference type="GO" id="GO:0046872">
    <property type="term" value="F:metal ion binding"/>
    <property type="evidence" value="ECO:0007669"/>
    <property type="project" value="UniProtKB-KW"/>
</dbReference>
<evidence type="ECO:0000256" key="3">
    <source>
        <dbReference type="ARBA" id="ARBA00007931"/>
    </source>
</evidence>
<gene>
    <name evidence="14" type="ORF">JD108_15435</name>
    <name evidence="15" type="ORF">KDJ56_15380</name>
</gene>
<reference evidence="15" key="2">
    <citation type="submission" date="2021-04" db="EMBL/GenBank/DDBJ databases">
        <title>Brevibacillus composti FJAT-54423, complete genome.</title>
        <authorList>
            <person name="Tang R."/>
        </authorList>
    </citation>
    <scope>NUCLEOTIDE SEQUENCE</scope>
    <source>
        <strain evidence="15">FJAT-54424</strain>
    </source>
</reference>
<comment type="subcellular location">
    <subcellularLocation>
        <location evidence="2">Membrane</location>
        <topology evidence="2">Multi-pass membrane protein</topology>
    </subcellularLocation>
</comment>
<evidence type="ECO:0000256" key="9">
    <source>
        <dbReference type="ARBA" id="ARBA00022989"/>
    </source>
</evidence>